<gene>
    <name evidence="1" type="ORF">HPB49_019427</name>
</gene>
<dbReference type="Proteomes" id="UP000821865">
    <property type="component" value="Chromosome 9"/>
</dbReference>
<name>A0ACB8C532_DERSI</name>
<dbReference type="EMBL" id="CM023478">
    <property type="protein sequence ID" value="KAH7933948.1"/>
    <property type="molecule type" value="Genomic_DNA"/>
</dbReference>
<accession>A0ACB8C532</accession>
<reference evidence="1" key="1">
    <citation type="submission" date="2020-05" db="EMBL/GenBank/DDBJ databases">
        <title>Large-scale comparative analyses of tick genomes elucidate their genetic diversity and vector capacities.</title>
        <authorList>
            <person name="Jia N."/>
            <person name="Wang J."/>
            <person name="Shi W."/>
            <person name="Du L."/>
            <person name="Sun Y."/>
            <person name="Zhan W."/>
            <person name="Jiang J."/>
            <person name="Wang Q."/>
            <person name="Zhang B."/>
            <person name="Ji P."/>
            <person name="Sakyi L.B."/>
            <person name="Cui X."/>
            <person name="Yuan T."/>
            <person name="Jiang B."/>
            <person name="Yang W."/>
            <person name="Lam T.T.-Y."/>
            <person name="Chang Q."/>
            <person name="Ding S."/>
            <person name="Wang X."/>
            <person name="Zhu J."/>
            <person name="Ruan X."/>
            <person name="Zhao L."/>
            <person name="Wei J."/>
            <person name="Que T."/>
            <person name="Du C."/>
            <person name="Cheng J."/>
            <person name="Dai P."/>
            <person name="Han X."/>
            <person name="Huang E."/>
            <person name="Gao Y."/>
            <person name="Liu J."/>
            <person name="Shao H."/>
            <person name="Ye R."/>
            <person name="Li L."/>
            <person name="Wei W."/>
            <person name="Wang X."/>
            <person name="Wang C."/>
            <person name="Yang T."/>
            <person name="Huo Q."/>
            <person name="Li W."/>
            <person name="Guo W."/>
            <person name="Chen H."/>
            <person name="Zhou L."/>
            <person name="Ni X."/>
            <person name="Tian J."/>
            <person name="Zhou Y."/>
            <person name="Sheng Y."/>
            <person name="Liu T."/>
            <person name="Pan Y."/>
            <person name="Xia L."/>
            <person name="Li J."/>
            <person name="Zhao F."/>
            <person name="Cao W."/>
        </authorList>
    </citation>
    <scope>NUCLEOTIDE SEQUENCE</scope>
    <source>
        <strain evidence="1">Dsil-2018</strain>
    </source>
</reference>
<proteinExistence type="predicted"/>
<keyword evidence="2" id="KW-1185">Reference proteome</keyword>
<evidence type="ECO:0000313" key="1">
    <source>
        <dbReference type="EMBL" id="KAH7933948.1"/>
    </source>
</evidence>
<organism evidence="1 2">
    <name type="scientific">Dermacentor silvarum</name>
    <name type="common">Tick</name>
    <dbReference type="NCBI Taxonomy" id="543639"/>
    <lineage>
        <taxon>Eukaryota</taxon>
        <taxon>Metazoa</taxon>
        <taxon>Ecdysozoa</taxon>
        <taxon>Arthropoda</taxon>
        <taxon>Chelicerata</taxon>
        <taxon>Arachnida</taxon>
        <taxon>Acari</taxon>
        <taxon>Parasitiformes</taxon>
        <taxon>Ixodida</taxon>
        <taxon>Ixodoidea</taxon>
        <taxon>Ixodidae</taxon>
        <taxon>Rhipicephalinae</taxon>
        <taxon>Dermacentor</taxon>
    </lineage>
</organism>
<sequence length="376" mass="40093">MLIALSFDYRCPQKKAKPKAKKPAEGSRISGTSTAVADISPTVSAATSMVTKHSEAASFTPGPASSNRAEQGGSKSVDKAHEPTQEKQHTEGGRDQSHTTQSHPTGTITAQAGPGGDTGSTRQNPTIFWVYAVSVFVIVVLTGVAVLLMVMIWRKQSKKSAVGTTSSAPPPALGLERRATCSREARASVSLFDNRYHPKAMGEAVKLDRKEERARKKHHHHKRPKETGGESTKHDGNIDMVAADKEGLEAEEAEGLPKPEPSKSAFDAGGGLMVTRHVPSILELRKKTKRAAKHKKAKEGGKAPPGESRGQGRSMVSSAAMSPTCLPQEAGRLAKDKTADESSPKKHQPSGKGKEPVQVYSGFITICSEMYVCISS</sequence>
<evidence type="ECO:0000313" key="2">
    <source>
        <dbReference type="Proteomes" id="UP000821865"/>
    </source>
</evidence>
<comment type="caution">
    <text evidence="1">The sequence shown here is derived from an EMBL/GenBank/DDBJ whole genome shotgun (WGS) entry which is preliminary data.</text>
</comment>
<protein>
    <submittedName>
        <fullName evidence="1">Uncharacterized protein</fullName>
    </submittedName>
</protein>